<dbReference type="AlphaFoldDB" id="A0A928VXI4"/>
<dbReference type="InterPro" id="IPR007362">
    <property type="entry name" value="DUF429"/>
</dbReference>
<keyword evidence="2" id="KW-1185">Reference proteome</keyword>
<name>A0A928VXI4_9CYAN</name>
<dbReference type="EMBL" id="JADEXN010000195">
    <property type="protein sequence ID" value="MBE9041429.1"/>
    <property type="molecule type" value="Genomic_DNA"/>
</dbReference>
<dbReference type="Proteomes" id="UP000621799">
    <property type="component" value="Unassembled WGS sequence"/>
</dbReference>
<dbReference type="Pfam" id="PF04250">
    <property type="entry name" value="DUF429"/>
    <property type="match status" value="1"/>
</dbReference>
<reference evidence="1" key="1">
    <citation type="submission" date="2020-10" db="EMBL/GenBank/DDBJ databases">
        <authorList>
            <person name="Castelo-Branco R."/>
            <person name="Eusebio N."/>
            <person name="Adriana R."/>
            <person name="Vieira A."/>
            <person name="Brugerolle De Fraissinette N."/>
            <person name="Rezende De Castro R."/>
            <person name="Schneider M.P."/>
            <person name="Vasconcelos V."/>
            <person name="Leao P.N."/>
        </authorList>
    </citation>
    <scope>NUCLEOTIDE SEQUENCE</scope>
    <source>
        <strain evidence="1">LEGE 11467</strain>
    </source>
</reference>
<dbReference type="RefSeq" id="WP_264321639.1">
    <property type="nucleotide sequence ID" value="NZ_JADEXN010000195.1"/>
</dbReference>
<gene>
    <name evidence="1" type="ORF">IQ235_11620</name>
</gene>
<evidence type="ECO:0000313" key="1">
    <source>
        <dbReference type="EMBL" id="MBE9041429.1"/>
    </source>
</evidence>
<proteinExistence type="predicted"/>
<protein>
    <submittedName>
        <fullName evidence="1">DUF429 domain-containing protein</fullName>
    </submittedName>
</protein>
<evidence type="ECO:0000313" key="2">
    <source>
        <dbReference type="Proteomes" id="UP000621799"/>
    </source>
</evidence>
<sequence length="242" mass="27646">MKIETQNLVLGVDGCRGGWLVVSWDGKSWNHRVVRDRLQLIDLLKSSRRTFIDIPIGLGDLESSRTCDRLLRKTLGRSYSSSVFSPPVRAAIYANSYENACQINQAQTGKKISIQSWNITAKIRQIDEIFQQQPELGDRILESHPELLFWKLNQEQSLTHKKKTDAGKQQRLKLLTDPIAESQKLFTKIRNSSLKKEVSDDDILDAIVLAYSSHQSLVCGLKSFPDPVEFDDRGLRMAIHYY</sequence>
<organism evidence="1 2">
    <name type="scientific">Zarconia navalis LEGE 11467</name>
    <dbReference type="NCBI Taxonomy" id="1828826"/>
    <lineage>
        <taxon>Bacteria</taxon>
        <taxon>Bacillati</taxon>
        <taxon>Cyanobacteriota</taxon>
        <taxon>Cyanophyceae</taxon>
        <taxon>Oscillatoriophycideae</taxon>
        <taxon>Oscillatoriales</taxon>
        <taxon>Oscillatoriales incertae sedis</taxon>
        <taxon>Zarconia</taxon>
        <taxon>Zarconia navalis</taxon>
    </lineage>
</organism>
<accession>A0A928VXI4</accession>
<comment type="caution">
    <text evidence="1">The sequence shown here is derived from an EMBL/GenBank/DDBJ whole genome shotgun (WGS) entry which is preliminary data.</text>
</comment>